<reference evidence="2" key="1">
    <citation type="journal article" date="2019" name="bioRxiv">
        <title>The Genome of the Zebra Mussel, Dreissena polymorpha: A Resource for Invasive Species Research.</title>
        <authorList>
            <person name="McCartney M.A."/>
            <person name="Auch B."/>
            <person name="Kono T."/>
            <person name="Mallez S."/>
            <person name="Zhang Y."/>
            <person name="Obille A."/>
            <person name="Becker A."/>
            <person name="Abrahante J.E."/>
            <person name="Garbe J."/>
            <person name="Badalamenti J.P."/>
            <person name="Herman A."/>
            <person name="Mangelson H."/>
            <person name="Liachko I."/>
            <person name="Sullivan S."/>
            <person name="Sone E.D."/>
            <person name="Koren S."/>
            <person name="Silverstein K.A.T."/>
            <person name="Beckman K.B."/>
            <person name="Gohl D.M."/>
        </authorList>
    </citation>
    <scope>NUCLEOTIDE SEQUENCE</scope>
    <source>
        <strain evidence="2">Duluth1</strain>
        <tissue evidence="2">Whole animal</tissue>
    </source>
</reference>
<gene>
    <name evidence="2" type="ORF">DPMN_081687</name>
</gene>
<sequence length="53" mass="5602">MQNISSRRVSRPVSNSLSGKLPVDDSLSSSLTIGDRAPANPGLLTPVDRREPG</sequence>
<evidence type="ECO:0000313" key="3">
    <source>
        <dbReference type="Proteomes" id="UP000828390"/>
    </source>
</evidence>
<accession>A0A9D3Y9A4</accession>
<feature type="compositionally biased region" description="Low complexity" evidence="1">
    <location>
        <begin position="1"/>
        <end position="18"/>
    </location>
</feature>
<keyword evidence="3" id="KW-1185">Reference proteome</keyword>
<proteinExistence type="predicted"/>
<evidence type="ECO:0000256" key="1">
    <source>
        <dbReference type="SAM" id="MobiDB-lite"/>
    </source>
</evidence>
<feature type="region of interest" description="Disordered" evidence="1">
    <location>
        <begin position="1"/>
        <end position="53"/>
    </location>
</feature>
<protein>
    <submittedName>
        <fullName evidence="2">Uncharacterized protein</fullName>
    </submittedName>
</protein>
<comment type="caution">
    <text evidence="2">The sequence shown here is derived from an EMBL/GenBank/DDBJ whole genome shotgun (WGS) entry which is preliminary data.</text>
</comment>
<evidence type="ECO:0000313" key="2">
    <source>
        <dbReference type="EMBL" id="KAH3694247.1"/>
    </source>
</evidence>
<dbReference type="Proteomes" id="UP000828390">
    <property type="component" value="Unassembled WGS sequence"/>
</dbReference>
<name>A0A9D3Y9A4_DREPO</name>
<reference evidence="2" key="2">
    <citation type="submission" date="2020-11" db="EMBL/GenBank/DDBJ databases">
        <authorList>
            <person name="McCartney M.A."/>
            <person name="Auch B."/>
            <person name="Kono T."/>
            <person name="Mallez S."/>
            <person name="Becker A."/>
            <person name="Gohl D.M."/>
            <person name="Silverstein K.A.T."/>
            <person name="Koren S."/>
            <person name="Bechman K.B."/>
            <person name="Herman A."/>
            <person name="Abrahante J.E."/>
            <person name="Garbe J."/>
        </authorList>
    </citation>
    <scope>NUCLEOTIDE SEQUENCE</scope>
    <source>
        <strain evidence="2">Duluth1</strain>
        <tissue evidence="2">Whole animal</tissue>
    </source>
</reference>
<dbReference type="EMBL" id="JAIWYP010000016">
    <property type="protein sequence ID" value="KAH3694247.1"/>
    <property type="molecule type" value="Genomic_DNA"/>
</dbReference>
<dbReference type="AlphaFoldDB" id="A0A9D3Y9A4"/>
<organism evidence="2 3">
    <name type="scientific">Dreissena polymorpha</name>
    <name type="common">Zebra mussel</name>
    <name type="synonym">Mytilus polymorpha</name>
    <dbReference type="NCBI Taxonomy" id="45954"/>
    <lineage>
        <taxon>Eukaryota</taxon>
        <taxon>Metazoa</taxon>
        <taxon>Spiralia</taxon>
        <taxon>Lophotrochozoa</taxon>
        <taxon>Mollusca</taxon>
        <taxon>Bivalvia</taxon>
        <taxon>Autobranchia</taxon>
        <taxon>Heteroconchia</taxon>
        <taxon>Euheterodonta</taxon>
        <taxon>Imparidentia</taxon>
        <taxon>Neoheterodontei</taxon>
        <taxon>Myida</taxon>
        <taxon>Dreissenoidea</taxon>
        <taxon>Dreissenidae</taxon>
        <taxon>Dreissena</taxon>
    </lineage>
</organism>